<proteinExistence type="predicted"/>
<evidence type="ECO:0008006" key="3">
    <source>
        <dbReference type="Google" id="ProtNLM"/>
    </source>
</evidence>
<organism evidence="1 2">
    <name type="scientific">Haloferula sargassicola</name>
    <dbReference type="NCBI Taxonomy" id="490096"/>
    <lineage>
        <taxon>Bacteria</taxon>
        <taxon>Pseudomonadati</taxon>
        <taxon>Verrucomicrobiota</taxon>
        <taxon>Verrucomicrobiia</taxon>
        <taxon>Verrucomicrobiales</taxon>
        <taxon>Verrucomicrobiaceae</taxon>
        <taxon>Haloferula</taxon>
    </lineage>
</organism>
<protein>
    <recommendedName>
        <fullName evidence="3">Glycosyltransferase family 1 protein</fullName>
    </recommendedName>
</protein>
<evidence type="ECO:0000313" key="2">
    <source>
        <dbReference type="Proteomes" id="UP001476282"/>
    </source>
</evidence>
<name>A0ABP9UQT5_9BACT</name>
<dbReference type="SUPFAM" id="SSF53756">
    <property type="entry name" value="UDP-Glycosyltransferase/glycogen phosphorylase"/>
    <property type="match status" value="1"/>
</dbReference>
<accession>A0ABP9UQT5</accession>
<dbReference type="EMBL" id="BAABRI010000012">
    <property type="protein sequence ID" value="GAA5483092.1"/>
    <property type="molecule type" value="Genomic_DNA"/>
</dbReference>
<dbReference type="Proteomes" id="UP001476282">
    <property type="component" value="Unassembled WGS sequence"/>
</dbReference>
<sequence>MRIATVHYHLRPGGVTEVIRQNHRILTAAGISHEIHCGHNPSDLPAIVDPALDYGGNPFIGALASAGALLHFHNPCLGKNPTLTRLLPRLAERGEAMLLQHHDLAEDGRPELLAALDSVEMVYPFSSRIGHAFINSRDRDLFLRAGLPEDRAFLLPNPSTPLDLPPPPAGPACVLCPMRGLPRKNLGELLLLAACAPAGTRFLQGSAPRNAAWTANYDGWRSLADTLGLPIEFDVFARGRDAAFKRSTHLLTTSTQEGFGMIHLEAAHQRRVLGRRIPWLAADLVGFPDDGLYDALLIDGRDFPTWDLETQHRLIVEAAQGHLDPEVIMGRGSAPLRTWLSHHLPRRRPADASAALARHRDEAHLLRLTAAAGILLDSPPGPVTGLDRSIIAAFFS</sequence>
<dbReference type="RefSeq" id="WP_353567217.1">
    <property type="nucleotide sequence ID" value="NZ_BAABRI010000012.1"/>
</dbReference>
<evidence type="ECO:0000313" key="1">
    <source>
        <dbReference type="EMBL" id="GAA5483092.1"/>
    </source>
</evidence>
<reference evidence="1 2" key="1">
    <citation type="submission" date="2024-02" db="EMBL/GenBank/DDBJ databases">
        <title>Haloferula sargassicola NBRC 104335.</title>
        <authorList>
            <person name="Ichikawa N."/>
            <person name="Katano-Makiyama Y."/>
            <person name="Hidaka K."/>
        </authorList>
    </citation>
    <scope>NUCLEOTIDE SEQUENCE [LARGE SCALE GENOMIC DNA]</scope>
    <source>
        <strain evidence="1 2">NBRC 104335</strain>
    </source>
</reference>
<comment type="caution">
    <text evidence="1">The sequence shown here is derived from an EMBL/GenBank/DDBJ whole genome shotgun (WGS) entry which is preliminary data.</text>
</comment>
<keyword evidence="2" id="KW-1185">Reference proteome</keyword>
<gene>
    <name evidence="1" type="ORF">Hsar01_02320</name>
</gene>